<dbReference type="Proteomes" id="UP000735302">
    <property type="component" value="Unassembled WGS sequence"/>
</dbReference>
<accession>A0AAV4BIB4</accession>
<comment type="caution">
    <text evidence="1">The sequence shown here is derived from an EMBL/GenBank/DDBJ whole genome shotgun (WGS) entry which is preliminary data.</text>
</comment>
<dbReference type="AlphaFoldDB" id="A0AAV4BIB4"/>
<dbReference type="InterPro" id="IPR051941">
    <property type="entry name" value="BG_Antigen-Binding_Lectin"/>
</dbReference>
<dbReference type="SUPFAM" id="SSF49785">
    <property type="entry name" value="Galactose-binding domain-like"/>
    <property type="match status" value="1"/>
</dbReference>
<sequence length="146" mass="16652">RNVALNEKTQQSSTYLYKGTIPGSSSKAVDGSVFTNSKHPSVTCSHTKDAEMESWNLTFVKPVELYKMELNNRWDDCCKERLIGFTLHTLDPDHKLVFDFTDQEEDALRNYVIIPDTRPKENVKFIEIIKSKSGLVLTLCEVFAFG</sequence>
<keyword evidence="2" id="KW-1185">Reference proteome</keyword>
<gene>
    <name evidence="1" type="ORF">PoB_004515100</name>
</gene>
<dbReference type="PANTHER" id="PTHR45713">
    <property type="entry name" value="FTP DOMAIN-CONTAINING PROTEIN"/>
    <property type="match status" value="1"/>
</dbReference>
<dbReference type="PANTHER" id="PTHR45713:SF6">
    <property type="entry name" value="F5_8 TYPE C DOMAIN-CONTAINING PROTEIN"/>
    <property type="match status" value="1"/>
</dbReference>
<dbReference type="EMBL" id="BLXT01004963">
    <property type="protein sequence ID" value="GFO18646.1"/>
    <property type="molecule type" value="Genomic_DNA"/>
</dbReference>
<dbReference type="Gene3D" id="2.60.120.260">
    <property type="entry name" value="Galactose-binding domain-like"/>
    <property type="match status" value="1"/>
</dbReference>
<feature type="non-terminal residue" evidence="1">
    <location>
        <position position="146"/>
    </location>
</feature>
<reference evidence="1 2" key="1">
    <citation type="journal article" date="2021" name="Elife">
        <title>Chloroplast acquisition without the gene transfer in kleptoplastic sea slugs, Plakobranchus ocellatus.</title>
        <authorList>
            <person name="Maeda T."/>
            <person name="Takahashi S."/>
            <person name="Yoshida T."/>
            <person name="Shimamura S."/>
            <person name="Takaki Y."/>
            <person name="Nagai Y."/>
            <person name="Toyoda A."/>
            <person name="Suzuki Y."/>
            <person name="Arimoto A."/>
            <person name="Ishii H."/>
            <person name="Satoh N."/>
            <person name="Nishiyama T."/>
            <person name="Hasebe M."/>
            <person name="Maruyama T."/>
            <person name="Minagawa J."/>
            <person name="Obokata J."/>
            <person name="Shigenobu S."/>
        </authorList>
    </citation>
    <scope>NUCLEOTIDE SEQUENCE [LARGE SCALE GENOMIC DNA]</scope>
</reference>
<name>A0AAV4BIB4_9GAST</name>
<evidence type="ECO:0000313" key="1">
    <source>
        <dbReference type="EMBL" id="GFO18646.1"/>
    </source>
</evidence>
<proteinExistence type="predicted"/>
<protein>
    <submittedName>
        <fullName evidence="1">Fucolectin</fullName>
    </submittedName>
</protein>
<organism evidence="1 2">
    <name type="scientific">Plakobranchus ocellatus</name>
    <dbReference type="NCBI Taxonomy" id="259542"/>
    <lineage>
        <taxon>Eukaryota</taxon>
        <taxon>Metazoa</taxon>
        <taxon>Spiralia</taxon>
        <taxon>Lophotrochozoa</taxon>
        <taxon>Mollusca</taxon>
        <taxon>Gastropoda</taxon>
        <taxon>Heterobranchia</taxon>
        <taxon>Euthyneura</taxon>
        <taxon>Panpulmonata</taxon>
        <taxon>Sacoglossa</taxon>
        <taxon>Placobranchoidea</taxon>
        <taxon>Plakobranchidae</taxon>
        <taxon>Plakobranchus</taxon>
    </lineage>
</organism>
<dbReference type="InterPro" id="IPR008979">
    <property type="entry name" value="Galactose-bd-like_sf"/>
</dbReference>
<feature type="non-terminal residue" evidence="1">
    <location>
        <position position="1"/>
    </location>
</feature>
<evidence type="ECO:0000313" key="2">
    <source>
        <dbReference type="Proteomes" id="UP000735302"/>
    </source>
</evidence>